<dbReference type="GO" id="GO:0004640">
    <property type="term" value="F:phosphoribosylanthranilate isomerase activity"/>
    <property type="evidence" value="ECO:0007669"/>
    <property type="project" value="UniProtKB-UniRule"/>
</dbReference>
<organism evidence="11 12">
    <name type="scientific">Sediminitomix flava</name>
    <dbReference type="NCBI Taxonomy" id="379075"/>
    <lineage>
        <taxon>Bacteria</taxon>
        <taxon>Pseudomonadati</taxon>
        <taxon>Bacteroidota</taxon>
        <taxon>Cytophagia</taxon>
        <taxon>Cytophagales</taxon>
        <taxon>Flammeovirgaceae</taxon>
        <taxon>Sediminitomix</taxon>
    </lineage>
</organism>
<keyword evidence="6 9" id="KW-0822">Tryptophan biosynthesis</keyword>
<proteinExistence type="inferred from homology"/>
<dbReference type="PANTHER" id="PTHR42894:SF1">
    <property type="entry name" value="N-(5'-PHOSPHORIBOSYL)ANTHRANILATE ISOMERASE"/>
    <property type="match status" value="1"/>
</dbReference>
<comment type="pathway">
    <text evidence="2 9">Amino-acid biosynthesis; L-tryptophan biosynthesis; L-tryptophan from chorismate: step 3/5.</text>
</comment>
<dbReference type="PANTHER" id="PTHR42894">
    <property type="entry name" value="N-(5'-PHOSPHORIBOSYL)ANTHRANILATE ISOMERASE"/>
    <property type="match status" value="1"/>
</dbReference>
<evidence type="ECO:0000313" key="12">
    <source>
        <dbReference type="Proteomes" id="UP000245535"/>
    </source>
</evidence>
<dbReference type="HAMAP" id="MF_00135">
    <property type="entry name" value="PRAI"/>
    <property type="match status" value="1"/>
</dbReference>
<dbReference type="InterPro" id="IPR001240">
    <property type="entry name" value="PRAI_dom"/>
</dbReference>
<gene>
    <name evidence="9" type="primary">trpF</name>
    <name evidence="11" type="ORF">BC781_105166</name>
</gene>
<dbReference type="OrthoDB" id="9786954at2"/>
<evidence type="ECO:0000256" key="6">
    <source>
        <dbReference type="ARBA" id="ARBA00022822"/>
    </source>
</evidence>
<keyword evidence="5 9" id="KW-0028">Amino-acid biosynthesis</keyword>
<comment type="catalytic activity">
    <reaction evidence="1 9">
        <text>N-(5-phospho-beta-D-ribosyl)anthranilate = 1-(2-carboxyphenylamino)-1-deoxy-D-ribulose 5-phosphate</text>
        <dbReference type="Rhea" id="RHEA:21540"/>
        <dbReference type="ChEBI" id="CHEBI:18277"/>
        <dbReference type="ChEBI" id="CHEBI:58613"/>
        <dbReference type="EC" id="5.3.1.24"/>
    </reaction>
</comment>
<dbReference type="UniPathway" id="UPA00035">
    <property type="reaction ID" value="UER00042"/>
</dbReference>
<reference evidence="11 12" key="1">
    <citation type="submission" date="2018-03" db="EMBL/GenBank/DDBJ databases">
        <title>Genomic Encyclopedia of Archaeal and Bacterial Type Strains, Phase II (KMG-II): from individual species to whole genera.</title>
        <authorList>
            <person name="Goeker M."/>
        </authorList>
    </citation>
    <scope>NUCLEOTIDE SEQUENCE [LARGE SCALE GENOMIC DNA]</scope>
    <source>
        <strain evidence="11 12">DSM 28229</strain>
    </source>
</reference>
<dbReference type="Pfam" id="PF00697">
    <property type="entry name" value="PRAI"/>
    <property type="match status" value="1"/>
</dbReference>
<dbReference type="InterPro" id="IPR011060">
    <property type="entry name" value="RibuloseP-bd_barrel"/>
</dbReference>
<dbReference type="Proteomes" id="UP000245535">
    <property type="component" value="Unassembled WGS sequence"/>
</dbReference>
<dbReference type="CDD" id="cd00405">
    <property type="entry name" value="PRAI"/>
    <property type="match status" value="1"/>
</dbReference>
<keyword evidence="8 9" id="KW-0413">Isomerase</keyword>
<keyword evidence="12" id="KW-1185">Reference proteome</keyword>
<dbReference type="AlphaFoldDB" id="A0A315Z709"/>
<sequence>MKWKVCGMRETANIEAVLALEPDYMGFIFYPPSPRFVGDDLDENLLKNDFPKSTKKVGVFVNASEAEIRQEIQKYALDVIQLHGSESPELCKAFQNEVEVIKVFGLGKDDFDFSQLNEYENVVDFFLFDTQSKKHGGTGKTFDWNLLNEYQSKKPYFLSGGIAIDNVQKLEEINIPKAFALDVNSKFEITPAMKNVDLLAELKIEIKKLKI</sequence>
<accession>A0A315Z709</accession>
<dbReference type="RefSeq" id="WP_109620534.1">
    <property type="nucleotide sequence ID" value="NZ_QGDO01000005.1"/>
</dbReference>
<dbReference type="EMBL" id="QGDO01000005">
    <property type="protein sequence ID" value="PWJ40103.1"/>
    <property type="molecule type" value="Genomic_DNA"/>
</dbReference>
<evidence type="ECO:0000256" key="3">
    <source>
        <dbReference type="ARBA" id="ARBA00012572"/>
    </source>
</evidence>
<evidence type="ECO:0000256" key="1">
    <source>
        <dbReference type="ARBA" id="ARBA00001164"/>
    </source>
</evidence>
<evidence type="ECO:0000259" key="10">
    <source>
        <dbReference type="Pfam" id="PF00697"/>
    </source>
</evidence>
<dbReference type="InterPro" id="IPR044643">
    <property type="entry name" value="TrpF_fam"/>
</dbReference>
<evidence type="ECO:0000256" key="4">
    <source>
        <dbReference type="ARBA" id="ARBA00022272"/>
    </source>
</evidence>
<keyword evidence="7 9" id="KW-0057">Aromatic amino acid biosynthesis</keyword>
<evidence type="ECO:0000256" key="7">
    <source>
        <dbReference type="ARBA" id="ARBA00023141"/>
    </source>
</evidence>
<dbReference type="GO" id="GO:0000162">
    <property type="term" value="P:L-tryptophan biosynthetic process"/>
    <property type="evidence" value="ECO:0007669"/>
    <property type="project" value="UniProtKB-UniRule"/>
</dbReference>
<name>A0A315Z709_SEDFL</name>
<evidence type="ECO:0000313" key="11">
    <source>
        <dbReference type="EMBL" id="PWJ40103.1"/>
    </source>
</evidence>
<dbReference type="InterPro" id="IPR013785">
    <property type="entry name" value="Aldolase_TIM"/>
</dbReference>
<evidence type="ECO:0000256" key="9">
    <source>
        <dbReference type="HAMAP-Rule" id="MF_00135"/>
    </source>
</evidence>
<dbReference type="Gene3D" id="3.20.20.70">
    <property type="entry name" value="Aldolase class I"/>
    <property type="match status" value="1"/>
</dbReference>
<evidence type="ECO:0000256" key="2">
    <source>
        <dbReference type="ARBA" id="ARBA00004664"/>
    </source>
</evidence>
<evidence type="ECO:0000256" key="8">
    <source>
        <dbReference type="ARBA" id="ARBA00023235"/>
    </source>
</evidence>
<comment type="caution">
    <text evidence="11">The sequence shown here is derived from an EMBL/GenBank/DDBJ whole genome shotgun (WGS) entry which is preliminary data.</text>
</comment>
<comment type="similarity">
    <text evidence="9">Belongs to the TrpF family.</text>
</comment>
<feature type="domain" description="N-(5'phosphoribosyl) anthranilate isomerase (PRAI)" evidence="10">
    <location>
        <begin position="4"/>
        <end position="201"/>
    </location>
</feature>
<evidence type="ECO:0000256" key="5">
    <source>
        <dbReference type="ARBA" id="ARBA00022605"/>
    </source>
</evidence>
<protein>
    <recommendedName>
        <fullName evidence="4 9">N-(5'-phosphoribosyl)anthranilate isomerase</fullName>
        <shortName evidence="9">PRAI</shortName>
        <ecNumber evidence="3 9">5.3.1.24</ecNumber>
    </recommendedName>
</protein>
<dbReference type="SUPFAM" id="SSF51366">
    <property type="entry name" value="Ribulose-phoshate binding barrel"/>
    <property type="match status" value="1"/>
</dbReference>
<dbReference type="EC" id="5.3.1.24" evidence="3 9"/>